<keyword evidence="2 9" id="KW-0813">Transport</keyword>
<dbReference type="AlphaFoldDB" id="A0A085TS79"/>
<keyword evidence="6 9" id="KW-1133">Transmembrane helix</keyword>
<comment type="subunit">
    <text evidence="9">The complex comprises the extracytoplasmic solute receptor protein and the two transmembrane proteins.</text>
</comment>
<accession>A0A085TS79</accession>
<evidence type="ECO:0000256" key="8">
    <source>
        <dbReference type="ARBA" id="ARBA00038436"/>
    </source>
</evidence>
<evidence type="ECO:0000256" key="3">
    <source>
        <dbReference type="ARBA" id="ARBA00022475"/>
    </source>
</evidence>
<feature type="transmembrane region" description="Helical" evidence="9">
    <location>
        <begin position="134"/>
        <end position="151"/>
    </location>
</feature>
<dbReference type="OrthoDB" id="9794346at2"/>
<gene>
    <name evidence="11" type="ORF">DW2_17200</name>
</gene>
<dbReference type="InterPro" id="IPR007387">
    <property type="entry name" value="TRAP_DctQ"/>
</dbReference>
<dbReference type="GO" id="GO:0022857">
    <property type="term" value="F:transmembrane transporter activity"/>
    <property type="evidence" value="ECO:0007669"/>
    <property type="project" value="UniProtKB-UniRule"/>
</dbReference>
<feature type="domain" description="Tripartite ATP-independent periplasmic transporters DctQ component" evidence="10">
    <location>
        <begin position="31"/>
        <end position="161"/>
    </location>
</feature>
<keyword evidence="3" id="KW-1003">Cell membrane</keyword>
<comment type="subcellular location">
    <subcellularLocation>
        <location evidence="1 9">Cell inner membrane</location>
        <topology evidence="1 9">Multi-pass membrane protein</topology>
    </subcellularLocation>
</comment>
<feature type="transmembrane region" description="Helical" evidence="9">
    <location>
        <begin position="55"/>
        <end position="71"/>
    </location>
</feature>
<evidence type="ECO:0000256" key="2">
    <source>
        <dbReference type="ARBA" id="ARBA00022448"/>
    </source>
</evidence>
<evidence type="ECO:0000313" key="11">
    <source>
        <dbReference type="EMBL" id="KFE33576.1"/>
    </source>
</evidence>
<keyword evidence="12" id="KW-1185">Reference proteome</keyword>
<keyword evidence="4 9" id="KW-0997">Cell inner membrane</keyword>
<dbReference type="InterPro" id="IPR055348">
    <property type="entry name" value="DctQ"/>
</dbReference>
<comment type="caution">
    <text evidence="11">The sequence shown here is derived from an EMBL/GenBank/DDBJ whole genome shotgun (WGS) entry which is preliminary data.</text>
</comment>
<evidence type="ECO:0000256" key="1">
    <source>
        <dbReference type="ARBA" id="ARBA00004429"/>
    </source>
</evidence>
<keyword evidence="5 9" id="KW-0812">Transmembrane</keyword>
<name>A0A085TS79_9RHOB</name>
<proteinExistence type="inferred from homology"/>
<keyword evidence="7 9" id="KW-0472">Membrane</keyword>
<dbReference type="EMBL" id="AQRC01000017">
    <property type="protein sequence ID" value="KFE33576.1"/>
    <property type="molecule type" value="Genomic_DNA"/>
</dbReference>
<feature type="transmembrane region" description="Helical" evidence="9">
    <location>
        <begin position="92"/>
        <end position="114"/>
    </location>
</feature>
<dbReference type="GO" id="GO:0005886">
    <property type="term" value="C:plasma membrane"/>
    <property type="evidence" value="ECO:0007669"/>
    <property type="project" value="UniProtKB-SubCell"/>
</dbReference>
<evidence type="ECO:0000313" key="12">
    <source>
        <dbReference type="Proteomes" id="UP000028607"/>
    </source>
</evidence>
<reference evidence="11 12" key="2">
    <citation type="journal article" date="2015" name="Antonie Van Leeuwenhoek">
        <title>Thioclava indica sp. nov., isolated from surface seawater of the Indian Ocean.</title>
        <authorList>
            <person name="Liu Y."/>
            <person name="Lai Q."/>
            <person name="Du J."/>
            <person name="Xu H."/>
            <person name="Jiang L."/>
            <person name="Shao Z."/>
        </authorList>
    </citation>
    <scope>NUCLEOTIDE SEQUENCE [LARGE SCALE GENOMIC DNA]</scope>
    <source>
        <strain evidence="11 12">13D2W-2</strain>
    </source>
</reference>
<evidence type="ECO:0000256" key="9">
    <source>
        <dbReference type="RuleBase" id="RU369079"/>
    </source>
</evidence>
<dbReference type="PANTHER" id="PTHR35011">
    <property type="entry name" value="2,3-DIKETO-L-GULONATE TRAP TRANSPORTER SMALL PERMEASE PROTEIN YIAM"/>
    <property type="match status" value="1"/>
</dbReference>
<reference evidence="12" key="1">
    <citation type="submission" date="2013-04" db="EMBL/GenBank/DDBJ databases">
        <title>Thioclava sp. 13D2W-2 Genome Sequencing.</title>
        <authorList>
            <person name="Lai Q."/>
            <person name="Li G."/>
            <person name="Shao Z."/>
        </authorList>
    </citation>
    <scope>NUCLEOTIDE SEQUENCE [LARGE SCALE GENOMIC DNA]</scope>
    <source>
        <strain evidence="12">13D2W-2</strain>
    </source>
</reference>
<feature type="transmembrane region" description="Helical" evidence="9">
    <location>
        <begin position="21"/>
        <end position="43"/>
    </location>
</feature>
<dbReference type="Pfam" id="PF04290">
    <property type="entry name" value="DctQ"/>
    <property type="match status" value="1"/>
</dbReference>
<organism evidence="11 12">
    <name type="scientific">Thioclava atlantica</name>
    <dbReference type="NCBI Taxonomy" id="1317124"/>
    <lineage>
        <taxon>Bacteria</taxon>
        <taxon>Pseudomonadati</taxon>
        <taxon>Pseudomonadota</taxon>
        <taxon>Alphaproteobacteria</taxon>
        <taxon>Rhodobacterales</taxon>
        <taxon>Paracoccaceae</taxon>
        <taxon>Thioclava</taxon>
    </lineage>
</organism>
<dbReference type="Proteomes" id="UP000028607">
    <property type="component" value="Unassembled WGS sequence"/>
</dbReference>
<dbReference type="RefSeq" id="WP_038148422.1">
    <property type="nucleotide sequence ID" value="NZ_AQRC01000017.1"/>
</dbReference>
<dbReference type="eggNOG" id="COG4665">
    <property type="taxonomic scope" value="Bacteria"/>
</dbReference>
<evidence type="ECO:0000259" key="10">
    <source>
        <dbReference type="Pfam" id="PF04290"/>
    </source>
</evidence>
<comment type="similarity">
    <text evidence="8 9">Belongs to the TRAP transporter small permease family.</text>
</comment>
<dbReference type="PATRIC" id="fig|1317124.6.peg.3467"/>
<evidence type="ECO:0000256" key="5">
    <source>
        <dbReference type="ARBA" id="ARBA00022692"/>
    </source>
</evidence>
<evidence type="ECO:0000256" key="7">
    <source>
        <dbReference type="ARBA" id="ARBA00023136"/>
    </source>
</evidence>
<evidence type="ECO:0000256" key="6">
    <source>
        <dbReference type="ARBA" id="ARBA00022989"/>
    </source>
</evidence>
<dbReference type="STRING" id="1317124.DW2_17200"/>
<comment type="function">
    <text evidence="9">Part of the tripartite ATP-independent periplasmic (TRAP) transport system.</text>
</comment>
<sequence>MGALLALSRLIDTINEKIGKAVAWLILVSIIVSATNAIVRKLFDMSSNAWLELQWYLFGAAFLGAAAYTLKQNEHIRIDIVYGAFSRKVQHWIDLLGHIFFLMPFVILMLFKLVPYVLLSVHSGEMSTNAGGLILWPAKMLLLIGFMQLFFQGISEIIKKIAVMRGLIEDPHALSAGHHGHDPIAEEEAL</sequence>
<evidence type="ECO:0000256" key="4">
    <source>
        <dbReference type="ARBA" id="ARBA00022519"/>
    </source>
</evidence>
<protein>
    <recommendedName>
        <fullName evidence="9">TRAP transporter small permease protein</fullName>
    </recommendedName>
</protein>
<dbReference type="PANTHER" id="PTHR35011:SF4">
    <property type="entry name" value="SLL1102 PROTEIN"/>
    <property type="match status" value="1"/>
</dbReference>